<comment type="caution">
    <text evidence="1">The sequence shown here is derived from an EMBL/GenBank/DDBJ whole genome shotgun (WGS) entry which is preliminary data.</text>
</comment>
<name>F5RBJ5_METUF</name>
<organism evidence="1 2">
    <name type="scientific">Methyloversatilis universalis (strain ATCC BAA-1314 / DSM 25237 / JCM 13912 / CCUG 52030 / FAM5)</name>
    <dbReference type="NCBI Taxonomy" id="1000565"/>
    <lineage>
        <taxon>Bacteria</taxon>
        <taxon>Pseudomonadati</taxon>
        <taxon>Pseudomonadota</taxon>
        <taxon>Betaproteobacteria</taxon>
        <taxon>Nitrosomonadales</taxon>
        <taxon>Sterolibacteriaceae</taxon>
        <taxon>Methyloversatilis</taxon>
    </lineage>
</organism>
<dbReference type="Proteomes" id="UP000005019">
    <property type="component" value="Unassembled WGS sequence"/>
</dbReference>
<protein>
    <recommendedName>
        <fullName evidence="3">Transporter</fullName>
    </recommendedName>
</protein>
<proteinExistence type="predicted"/>
<dbReference type="AlphaFoldDB" id="F5RBJ5"/>
<evidence type="ECO:0008006" key="3">
    <source>
        <dbReference type="Google" id="ProtNLM"/>
    </source>
</evidence>
<evidence type="ECO:0000313" key="1">
    <source>
        <dbReference type="EMBL" id="EGK72166.1"/>
    </source>
</evidence>
<reference evidence="1 2" key="1">
    <citation type="journal article" date="2011" name="J. Bacteriol.">
        <title>Genome sequence of Methyloversatilis universalis FAM5T, a methylotrophic representative of the order Rhodocyclales.</title>
        <authorList>
            <person name="Kittichotirat W."/>
            <person name="Good N.M."/>
            <person name="Hall R."/>
            <person name="Bringel F."/>
            <person name="Lajus A."/>
            <person name="Medigue C."/>
            <person name="Smalley N.E."/>
            <person name="Beck D."/>
            <person name="Bumgarner R."/>
            <person name="Vuilleumier S."/>
            <person name="Kalyuzhnaya M.G."/>
        </authorList>
    </citation>
    <scope>NUCLEOTIDE SEQUENCE [LARGE SCALE GENOMIC DNA]</scope>
    <source>
        <strain evidence="2">ATCC BAA-1314 / JCM 13912 / FAM5</strain>
    </source>
</reference>
<accession>F5RBJ5</accession>
<sequence>MLAALPVTAVQAEGSFTLSSGLDFSSGKYGSTQKTDTVYVPVIGKYETGDWTFKLTVPWVSIRGPGGVVGSGSDRVTIGSVSGNRRGTESGLGDVVAGASYTVFESGGWVLDLGGKVKLPTGSESRGLGTGKADFTVQADVYRSIGPASLFGTLGYKRMGDPDGTDFRNPVFASVGLAHRVGATTTVGLSYDWRQRLRPTSDEISEITLFASHRFSDQWKAQIYAVTGFSDASPDWGSGIIVGRMF</sequence>
<dbReference type="EMBL" id="AFHG01000043">
    <property type="protein sequence ID" value="EGK72166.1"/>
    <property type="molecule type" value="Genomic_DNA"/>
</dbReference>
<dbReference type="eggNOG" id="ENOG5030ENV">
    <property type="taxonomic scope" value="Bacteria"/>
</dbReference>
<dbReference type="STRING" id="1000565.METUNv1_01638"/>
<keyword evidence="2" id="KW-1185">Reference proteome</keyword>
<evidence type="ECO:0000313" key="2">
    <source>
        <dbReference type="Proteomes" id="UP000005019"/>
    </source>
</evidence>
<gene>
    <name evidence="1" type="ORF">METUNv1_01638</name>
</gene>